<protein>
    <submittedName>
        <fullName evidence="3">CU044_5270 family protein</fullName>
    </submittedName>
</protein>
<keyword evidence="2" id="KW-0812">Transmembrane</keyword>
<organism evidence="3 4">
    <name type="scientific">Paractinoplanes lichenicola</name>
    <dbReference type="NCBI Taxonomy" id="2802976"/>
    <lineage>
        <taxon>Bacteria</taxon>
        <taxon>Bacillati</taxon>
        <taxon>Actinomycetota</taxon>
        <taxon>Actinomycetes</taxon>
        <taxon>Micromonosporales</taxon>
        <taxon>Micromonosporaceae</taxon>
        <taxon>Paractinoplanes</taxon>
    </lineage>
</organism>
<evidence type="ECO:0000313" key="4">
    <source>
        <dbReference type="Proteomes" id="UP000598996"/>
    </source>
</evidence>
<evidence type="ECO:0000313" key="3">
    <source>
        <dbReference type="EMBL" id="MBL7253883.1"/>
    </source>
</evidence>
<dbReference type="NCBIfam" id="NF038083">
    <property type="entry name" value="CU044_5270_fam"/>
    <property type="match status" value="1"/>
</dbReference>
<feature type="region of interest" description="Disordered" evidence="1">
    <location>
        <begin position="1"/>
        <end position="22"/>
    </location>
</feature>
<gene>
    <name evidence="3" type="ORF">JKJ07_06115</name>
</gene>
<keyword evidence="4" id="KW-1185">Reference proteome</keyword>
<keyword evidence="2" id="KW-1133">Transmembrane helix</keyword>
<keyword evidence="2" id="KW-0472">Membrane</keyword>
<comment type="caution">
    <text evidence="3">The sequence shown here is derived from an EMBL/GenBank/DDBJ whole genome shotgun (WGS) entry which is preliminary data.</text>
</comment>
<dbReference type="Proteomes" id="UP000598996">
    <property type="component" value="Unassembled WGS sequence"/>
</dbReference>
<evidence type="ECO:0000256" key="1">
    <source>
        <dbReference type="SAM" id="MobiDB-lite"/>
    </source>
</evidence>
<sequence length="355" mass="38161">MNIDEMVRAARPEPPAGWAQSSDGQRVLDDVLTTRRAATVRSRPAARRLVLAALVPVAAAAVAGVLVLGQSGQPAPFPTGTNGPAPEAAPKTARELLLVAAERSATAAADGRYWLVVREHGELRQLGPAKRPYHMLLRLQDEQWQPTRAADTSLVFFQRLAATPVTAADRAAWQADGSPTRWTDGGVAVEGAAGPRTRRHIDQPNRSRTYPLGGTSLTAAQLEALPTDPAALRSWLLKLFKDVGISEPVDYALFWSGRHLVFDLPVSPGVRAAAYRMLADVKGVTLLGPATDRHGRPGLAITYTRVGDNGKTGQTSLIIDPRTGQALAEEDRTAGELTRYTILLRTGYTNEVPVR</sequence>
<evidence type="ECO:0000256" key="2">
    <source>
        <dbReference type="SAM" id="Phobius"/>
    </source>
</evidence>
<accession>A0ABS1VGQ1</accession>
<feature type="transmembrane region" description="Helical" evidence="2">
    <location>
        <begin position="49"/>
        <end position="69"/>
    </location>
</feature>
<feature type="compositionally biased region" description="Basic and acidic residues" evidence="1">
    <location>
        <begin position="1"/>
        <end position="11"/>
    </location>
</feature>
<proteinExistence type="predicted"/>
<dbReference type="InterPro" id="IPR047789">
    <property type="entry name" value="CU044_5270-like"/>
</dbReference>
<name>A0ABS1VGQ1_9ACTN</name>
<dbReference type="EMBL" id="JAENHO010000002">
    <property type="protein sequence ID" value="MBL7253883.1"/>
    <property type="molecule type" value="Genomic_DNA"/>
</dbReference>
<reference evidence="3 4" key="1">
    <citation type="submission" date="2021-01" db="EMBL/GenBank/DDBJ databases">
        <title>Actinoplanes sp. nov. LDG1-01 isolated from lichen.</title>
        <authorList>
            <person name="Saeng-In P."/>
            <person name="Phongsopitanun W."/>
            <person name="Kanchanasin P."/>
            <person name="Yuki M."/>
            <person name="Kudo T."/>
            <person name="Ohkuma M."/>
            <person name="Tanasupawat S."/>
        </authorList>
    </citation>
    <scope>NUCLEOTIDE SEQUENCE [LARGE SCALE GENOMIC DNA]</scope>
    <source>
        <strain evidence="3 4">LDG1-01</strain>
    </source>
</reference>
<dbReference type="RefSeq" id="WP_202990256.1">
    <property type="nucleotide sequence ID" value="NZ_JAENHO010000002.1"/>
</dbReference>